<keyword evidence="8" id="KW-0249">Electron transport</keyword>
<dbReference type="InterPro" id="IPR038266">
    <property type="entry name" value="NapC/NirT_cytc_sf"/>
</dbReference>
<evidence type="ECO:0000256" key="11">
    <source>
        <dbReference type="ARBA" id="ARBA00023136"/>
    </source>
</evidence>
<dbReference type="Proteomes" id="UP000240535">
    <property type="component" value="Unassembled WGS sequence"/>
</dbReference>
<evidence type="ECO:0000256" key="10">
    <source>
        <dbReference type="ARBA" id="ARBA00023004"/>
    </source>
</evidence>
<evidence type="ECO:0000256" key="12">
    <source>
        <dbReference type="SAM" id="MobiDB-lite"/>
    </source>
</evidence>
<dbReference type="Pfam" id="PF03264">
    <property type="entry name" value="Cytochrom_NNT"/>
    <property type="match status" value="1"/>
</dbReference>
<dbReference type="InterPro" id="IPR005126">
    <property type="entry name" value="NapC/NirT_cyt_c_N"/>
</dbReference>
<dbReference type="PANTHER" id="PTHR30333">
    <property type="entry name" value="CYTOCHROME C-TYPE PROTEIN"/>
    <property type="match status" value="1"/>
</dbReference>
<evidence type="ECO:0000256" key="3">
    <source>
        <dbReference type="ARBA" id="ARBA00022448"/>
    </source>
</evidence>
<proteinExistence type="inferred from homology"/>
<evidence type="ECO:0000256" key="6">
    <source>
        <dbReference type="ARBA" id="ARBA00022692"/>
    </source>
</evidence>
<keyword evidence="11 13" id="KW-0472">Membrane</keyword>
<feature type="domain" description="NapC/NirT cytochrome c N-terminal" evidence="14">
    <location>
        <begin position="4"/>
        <end position="167"/>
    </location>
</feature>
<dbReference type="Gene3D" id="1.10.3820.10">
    <property type="entry name" value="Di-heme elbow motif domain"/>
    <property type="match status" value="1"/>
</dbReference>
<comment type="similarity">
    <text evidence="2">Belongs to the NapC/NirT/NrfH family.</text>
</comment>
<keyword evidence="5" id="KW-0349">Heme</keyword>
<evidence type="ECO:0000256" key="8">
    <source>
        <dbReference type="ARBA" id="ARBA00022982"/>
    </source>
</evidence>
<organism evidence="15 16">
    <name type="scientific">Campylobacter blaseri</name>
    <dbReference type="NCBI Taxonomy" id="2042961"/>
    <lineage>
        <taxon>Bacteria</taxon>
        <taxon>Pseudomonadati</taxon>
        <taxon>Campylobacterota</taxon>
        <taxon>Epsilonproteobacteria</taxon>
        <taxon>Campylobacterales</taxon>
        <taxon>Campylobacteraceae</taxon>
        <taxon>Campylobacter</taxon>
    </lineage>
</organism>
<accession>A0A2P8R1A0</accession>
<keyword evidence="3" id="KW-0813">Transport</keyword>
<feature type="compositionally biased region" description="Basic and acidic residues" evidence="12">
    <location>
        <begin position="212"/>
        <end position="224"/>
    </location>
</feature>
<dbReference type="PANTHER" id="PTHR30333:SF1">
    <property type="entry name" value="CYTOCHROME C-TYPE PROTEIN NAPC"/>
    <property type="match status" value="1"/>
</dbReference>
<dbReference type="GO" id="GO:0005886">
    <property type="term" value="C:plasma membrane"/>
    <property type="evidence" value="ECO:0007669"/>
    <property type="project" value="UniProtKB-SubCell"/>
</dbReference>
<evidence type="ECO:0000313" key="15">
    <source>
        <dbReference type="EMBL" id="PSM52264.1"/>
    </source>
</evidence>
<feature type="transmembrane region" description="Helical" evidence="13">
    <location>
        <begin position="7"/>
        <end position="28"/>
    </location>
</feature>
<dbReference type="SUPFAM" id="SSF48695">
    <property type="entry name" value="Multiheme cytochromes"/>
    <property type="match status" value="1"/>
</dbReference>
<evidence type="ECO:0000313" key="16">
    <source>
        <dbReference type="Proteomes" id="UP000240535"/>
    </source>
</evidence>
<sequence>MKKRIIFLIFVIGGVFGLVASLGVYYGLELTSDERFCVVCHEMDPMVIAYNDDVHSGKGKTGVRARCVDCHLPHDNIINYIYAKARNGVVEGYIHFFEDVENINWHENRARRKDFVFDDGCLHCHTNVFDNALLTDKAKKMHAHYKKLLNTKDEIGCASCHVEVGHMGLNNMLNYWDPKYPIYEDKAYEKKEELRRNYFKDSYVPSVKKSSKKDTNSSDENSSK</sequence>
<evidence type="ECO:0000259" key="14">
    <source>
        <dbReference type="Pfam" id="PF03264"/>
    </source>
</evidence>
<evidence type="ECO:0000256" key="13">
    <source>
        <dbReference type="SAM" id="Phobius"/>
    </source>
</evidence>
<dbReference type="OrthoDB" id="9782159at2"/>
<comment type="subcellular location">
    <subcellularLocation>
        <location evidence="1">Cell membrane</location>
    </subcellularLocation>
</comment>
<gene>
    <name evidence="15" type="ORF">CQ405_04210</name>
</gene>
<evidence type="ECO:0000256" key="9">
    <source>
        <dbReference type="ARBA" id="ARBA00022989"/>
    </source>
</evidence>
<dbReference type="GO" id="GO:0046872">
    <property type="term" value="F:metal ion binding"/>
    <property type="evidence" value="ECO:0007669"/>
    <property type="project" value="UniProtKB-KW"/>
</dbReference>
<keyword evidence="4" id="KW-1003">Cell membrane</keyword>
<dbReference type="AlphaFoldDB" id="A0A2P8R1A0"/>
<keyword evidence="6 13" id="KW-0812">Transmembrane</keyword>
<dbReference type="GO" id="GO:0009055">
    <property type="term" value="F:electron transfer activity"/>
    <property type="evidence" value="ECO:0007669"/>
    <property type="project" value="TreeGrafter"/>
</dbReference>
<dbReference type="EMBL" id="PDHH01000003">
    <property type="protein sequence ID" value="PSM52264.1"/>
    <property type="molecule type" value="Genomic_DNA"/>
</dbReference>
<evidence type="ECO:0000256" key="7">
    <source>
        <dbReference type="ARBA" id="ARBA00022723"/>
    </source>
</evidence>
<evidence type="ECO:0000256" key="2">
    <source>
        <dbReference type="ARBA" id="ARBA00007395"/>
    </source>
</evidence>
<feature type="region of interest" description="Disordered" evidence="12">
    <location>
        <begin position="204"/>
        <end position="224"/>
    </location>
</feature>
<evidence type="ECO:0000256" key="1">
    <source>
        <dbReference type="ARBA" id="ARBA00004236"/>
    </source>
</evidence>
<keyword evidence="9 13" id="KW-1133">Transmembrane helix</keyword>
<evidence type="ECO:0000256" key="4">
    <source>
        <dbReference type="ARBA" id="ARBA00022475"/>
    </source>
</evidence>
<dbReference type="InterPro" id="IPR051174">
    <property type="entry name" value="Cytochrome_c-type_ET"/>
</dbReference>
<keyword evidence="7" id="KW-0479">Metal-binding</keyword>
<name>A0A2P8R1A0_9BACT</name>
<keyword evidence="16" id="KW-1185">Reference proteome</keyword>
<dbReference type="InterPro" id="IPR036280">
    <property type="entry name" value="Multihaem_cyt_sf"/>
</dbReference>
<dbReference type="RefSeq" id="WP_106870956.1">
    <property type="nucleotide sequence ID" value="NZ_CP053841.1"/>
</dbReference>
<evidence type="ECO:0000256" key="5">
    <source>
        <dbReference type="ARBA" id="ARBA00022617"/>
    </source>
</evidence>
<protein>
    <submittedName>
        <fullName evidence="15">Cytochrome C</fullName>
    </submittedName>
</protein>
<dbReference type="GO" id="GO:0009061">
    <property type="term" value="P:anaerobic respiration"/>
    <property type="evidence" value="ECO:0007669"/>
    <property type="project" value="TreeGrafter"/>
</dbReference>
<reference evidence="16" key="1">
    <citation type="submission" date="2017-10" db="EMBL/GenBank/DDBJ databases">
        <title>Campylobacter species from seals.</title>
        <authorList>
            <person name="Gilbert M.J."/>
            <person name="Zomer A.L."/>
            <person name="Timmerman A.J."/>
            <person name="Duim B."/>
            <person name="Wagenaar J.A."/>
        </authorList>
    </citation>
    <scope>NUCLEOTIDE SEQUENCE [LARGE SCALE GENOMIC DNA]</scope>
    <source>
        <strain evidence="16">17S00004-5</strain>
    </source>
</reference>
<keyword evidence="10" id="KW-0408">Iron</keyword>
<comment type="caution">
    <text evidence="15">The sequence shown here is derived from an EMBL/GenBank/DDBJ whole genome shotgun (WGS) entry which is preliminary data.</text>
</comment>